<evidence type="ECO:0000313" key="2">
    <source>
        <dbReference type="Proteomes" id="UP000275846"/>
    </source>
</evidence>
<dbReference type="EMBL" id="UYSU01047614">
    <property type="protein sequence ID" value="VDM05856.1"/>
    <property type="molecule type" value="Genomic_DNA"/>
</dbReference>
<reference evidence="1 2" key="1">
    <citation type="submission" date="2018-11" db="EMBL/GenBank/DDBJ databases">
        <authorList>
            <consortium name="Pathogen Informatics"/>
        </authorList>
    </citation>
    <scope>NUCLEOTIDE SEQUENCE [LARGE SCALE GENOMIC DNA]</scope>
    <source>
        <strain evidence="1 2">NST_G2</strain>
    </source>
</reference>
<gene>
    <name evidence="1" type="ORF">SSLN_LOCUS19470</name>
</gene>
<accession>A0A3P7DH00</accession>
<keyword evidence="2" id="KW-1185">Reference proteome</keyword>
<proteinExistence type="predicted"/>
<evidence type="ECO:0000313" key="1">
    <source>
        <dbReference type="EMBL" id="VDM05856.1"/>
    </source>
</evidence>
<dbReference type="OrthoDB" id="6306147at2759"/>
<dbReference type="Proteomes" id="UP000275846">
    <property type="component" value="Unassembled WGS sequence"/>
</dbReference>
<name>A0A3P7DH00_SCHSO</name>
<organism evidence="1 2">
    <name type="scientific">Schistocephalus solidus</name>
    <name type="common">Tapeworm</name>
    <dbReference type="NCBI Taxonomy" id="70667"/>
    <lineage>
        <taxon>Eukaryota</taxon>
        <taxon>Metazoa</taxon>
        <taxon>Spiralia</taxon>
        <taxon>Lophotrochozoa</taxon>
        <taxon>Platyhelminthes</taxon>
        <taxon>Cestoda</taxon>
        <taxon>Eucestoda</taxon>
        <taxon>Diphyllobothriidea</taxon>
        <taxon>Diphyllobothriidae</taxon>
        <taxon>Schistocephalus</taxon>
    </lineage>
</organism>
<dbReference type="AlphaFoldDB" id="A0A3P7DH00"/>
<sequence>MQSVPHLGDDEVVIFPNIGIADHFCYQHVLSISPPDENIVQQMQAPRPRVHPRDLLPRLKPKVGVGQQEPVFCTRAQKKEAVIVIATETMGTNHSLPGSVVRPDAGLELDIAGLSETRFSEQGLLEEVGAGYTFFWTGWPTTEQRDTDVAFATRNDIVGRLPCLPQGINDRLMSLRLPLLGEKFATIISAFAPIMTIFDKVSKLAKRKANLPVAEGDISVENSWCQLRDIIHSTALEVLGFARRQH</sequence>
<protein>
    <submittedName>
        <fullName evidence="1">Uncharacterized protein</fullName>
    </submittedName>
</protein>